<dbReference type="PANTHER" id="PTHR48090">
    <property type="entry name" value="UNDECAPRENYL-PHOSPHATE 4-DEOXY-4-FORMAMIDO-L-ARABINOSE TRANSFERASE-RELATED"/>
    <property type="match status" value="1"/>
</dbReference>
<dbReference type="CDD" id="cd04187">
    <property type="entry name" value="DPM1_like_bac"/>
    <property type="match status" value="1"/>
</dbReference>
<comment type="caution">
    <text evidence="10">The sequence shown here is derived from an EMBL/GenBank/DDBJ whole genome shotgun (WGS) entry which is preliminary data.</text>
</comment>
<evidence type="ECO:0000256" key="5">
    <source>
        <dbReference type="ARBA" id="ARBA00022985"/>
    </source>
</evidence>
<dbReference type="GO" id="GO:0016757">
    <property type="term" value="F:glycosyltransferase activity"/>
    <property type="evidence" value="ECO:0007669"/>
    <property type="project" value="UniProtKB-KW"/>
</dbReference>
<sequence length="326" mass="37149">MSARPHIAPRPTPRLSVVIPVFNEETCLPALFARLYPALDALHRPYECIFVDDGSTDRSVALLRQMFQHRPHETRIVILRGNFGQHSAIRAGFERARGEFVVTLDADLQNPPEEIAHLVARFDEGHDYVGTIREQRRDVWWRRKASSAMNVVRERISGIRMTDQGCMLRGYSREIVDTINRSREVTTFLPALGSLYALRPIEIPVRHEQRESGTSKYSVYRLIRLNFDLMTGFSLVPLQLFSMAGIVISLLSVLFVVYLGVRRLLLGPEAEGVFSLFAIVFLLIGIVLFGIGLLGEYIGRIYLQVRDRPRYLVDAVIEEERQGEPS</sequence>
<feature type="transmembrane region" description="Helical" evidence="8">
    <location>
        <begin position="273"/>
        <end position="298"/>
    </location>
</feature>
<name>A0ABV8T675_9GAMM</name>
<evidence type="ECO:0000313" key="11">
    <source>
        <dbReference type="Proteomes" id="UP001595904"/>
    </source>
</evidence>
<evidence type="ECO:0000256" key="3">
    <source>
        <dbReference type="ARBA" id="ARBA00022679"/>
    </source>
</evidence>
<gene>
    <name evidence="10" type="ORF">ACFPN2_37100</name>
</gene>
<dbReference type="InterPro" id="IPR029044">
    <property type="entry name" value="Nucleotide-diphossugar_trans"/>
</dbReference>
<dbReference type="Gene3D" id="3.90.550.10">
    <property type="entry name" value="Spore Coat Polysaccharide Biosynthesis Protein SpsA, Chain A"/>
    <property type="match status" value="1"/>
</dbReference>
<feature type="domain" description="Glycosyltransferase 2-like" evidence="9">
    <location>
        <begin position="16"/>
        <end position="177"/>
    </location>
</feature>
<keyword evidence="3 10" id="KW-0808">Transferase</keyword>
<keyword evidence="2 10" id="KW-0328">Glycosyltransferase</keyword>
<keyword evidence="11" id="KW-1185">Reference proteome</keyword>
<reference evidence="11" key="1">
    <citation type="journal article" date="2019" name="Int. J. Syst. Evol. Microbiol.">
        <title>The Global Catalogue of Microorganisms (GCM) 10K type strain sequencing project: providing services to taxonomists for standard genome sequencing and annotation.</title>
        <authorList>
            <consortium name="The Broad Institute Genomics Platform"/>
            <consortium name="The Broad Institute Genome Sequencing Center for Infectious Disease"/>
            <person name="Wu L."/>
            <person name="Ma J."/>
        </authorList>
    </citation>
    <scope>NUCLEOTIDE SEQUENCE [LARGE SCALE GENOMIC DNA]</scope>
    <source>
        <strain evidence="11">CGMCC 1.10759</strain>
    </source>
</reference>
<feature type="transmembrane region" description="Helical" evidence="8">
    <location>
        <begin position="240"/>
        <end position="261"/>
    </location>
</feature>
<evidence type="ECO:0000256" key="1">
    <source>
        <dbReference type="ARBA" id="ARBA00022475"/>
    </source>
</evidence>
<evidence type="ECO:0000256" key="8">
    <source>
        <dbReference type="SAM" id="Phobius"/>
    </source>
</evidence>
<evidence type="ECO:0000313" key="10">
    <source>
        <dbReference type="EMBL" id="MFC4314742.1"/>
    </source>
</evidence>
<proteinExistence type="predicted"/>
<organism evidence="10 11">
    <name type="scientific">Steroidobacter flavus</name>
    <dbReference type="NCBI Taxonomy" id="1842136"/>
    <lineage>
        <taxon>Bacteria</taxon>
        <taxon>Pseudomonadati</taxon>
        <taxon>Pseudomonadota</taxon>
        <taxon>Gammaproteobacteria</taxon>
        <taxon>Steroidobacterales</taxon>
        <taxon>Steroidobacteraceae</taxon>
        <taxon>Steroidobacter</taxon>
    </lineage>
</organism>
<dbReference type="SUPFAM" id="SSF53448">
    <property type="entry name" value="Nucleotide-diphospho-sugar transferases"/>
    <property type="match status" value="1"/>
</dbReference>
<evidence type="ECO:0000256" key="6">
    <source>
        <dbReference type="ARBA" id="ARBA00022989"/>
    </source>
</evidence>
<dbReference type="Proteomes" id="UP001595904">
    <property type="component" value="Unassembled WGS sequence"/>
</dbReference>
<keyword evidence="1" id="KW-1003">Cell membrane</keyword>
<dbReference type="EMBL" id="JBHSDU010000015">
    <property type="protein sequence ID" value="MFC4314742.1"/>
    <property type="molecule type" value="Genomic_DNA"/>
</dbReference>
<protein>
    <submittedName>
        <fullName evidence="10">Glycosyltransferase</fullName>
        <ecNumber evidence="10">2.4.-.-</ecNumber>
    </submittedName>
</protein>
<accession>A0ABV8T675</accession>
<dbReference type="Pfam" id="PF00535">
    <property type="entry name" value="Glycos_transf_2"/>
    <property type="match status" value="1"/>
</dbReference>
<keyword evidence="4 8" id="KW-0812">Transmembrane</keyword>
<dbReference type="RefSeq" id="WP_380606173.1">
    <property type="nucleotide sequence ID" value="NZ_JBHSDU010000015.1"/>
</dbReference>
<dbReference type="InterPro" id="IPR001173">
    <property type="entry name" value="Glyco_trans_2-like"/>
</dbReference>
<keyword evidence="6 8" id="KW-1133">Transmembrane helix</keyword>
<keyword evidence="5" id="KW-0448">Lipopolysaccharide biosynthesis</keyword>
<dbReference type="InterPro" id="IPR050256">
    <property type="entry name" value="Glycosyltransferase_2"/>
</dbReference>
<evidence type="ECO:0000256" key="7">
    <source>
        <dbReference type="ARBA" id="ARBA00023136"/>
    </source>
</evidence>
<evidence type="ECO:0000256" key="4">
    <source>
        <dbReference type="ARBA" id="ARBA00022692"/>
    </source>
</evidence>
<evidence type="ECO:0000259" key="9">
    <source>
        <dbReference type="Pfam" id="PF00535"/>
    </source>
</evidence>
<evidence type="ECO:0000256" key="2">
    <source>
        <dbReference type="ARBA" id="ARBA00022676"/>
    </source>
</evidence>
<dbReference type="PANTHER" id="PTHR48090:SF3">
    <property type="entry name" value="UNDECAPRENYL-PHOSPHATE 4-DEOXY-4-FORMAMIDO-L-ARABINOSE TRANSFERASE"/>
    <property type="match status" value="1"/>
</dbReference>
<keyword evidence="7 8" id="KW-0472">Membrane</keyword>
<dbReference type="EC" id="2.4.-.-" evidence="10"/>